<keyword evidence="1" id="KW-1133">Transmembrane helix</keyword>
<dbReference type="Proteomes" id="UP000216052">
    <property type="component" value="Chromosome"/>
</dbReference>
<dbReference type="RefSeq" id="WP_169716814.1">
    <property type="nucleotide sequence ID" value="NZ_CP155571.1"/>
</dbReference>
<dbReference type="PANTHER" id="PTHR19271:SF16">
    <property type="entry name" value="CYTOCHROME B"/>
    <property type="match status" value="1"/>
</dbReference>
<dbReference type="InterPro" id="IPR005797">
    <property type="entry name" value="Cyt_b/b6_N"/>
</dbReference>
<dbReference type="PROSITE" id="PS51002">
    <property type="entry name" value="CYTB_NTER"/>
    <property type="match status" value="1"/>
</dbReference>
<dbReference type="InterPro" id="IPR027387">
    <property type="entry name" value="Cytb/b6-like_sf"/>
</dbReference>
<feature type="domain" description="Cytochrome b/b6 N-terminal region profile" evidence="2">
    <location>
        <begin position="10"/>
        <end position="220"/>
    </location>
</feature>
<dbReference type="EMBL" id="CP155571">
    <property type="protein sequence ID" value="XFO75147.1"/>
    <property type="molecule type" value="Genomic_DNA"/>
</dbReference>
<dbReference type="InterPro" id="IPR016174">
    <property type="entry name" value="Di-haem_cyt_TM"/>
</dbReference>
<dbReference type="PANTHER" id="PTHR19271">
    <property type="entry name" value="CYTOCHROME B"/>
    <property type="match status" value="1"/>
</dbReference>
<evidence type="ECO:0000313" key="3">
    <source>
        <dbReference type="EMBL" id="XFO75147.1"/>
    </source>
</evidence>
<feature type="transmembrane region" description="Helical" evidence="1">
    <location>
        <begin position="121"/>
        <end position="143"/>
    </location>
</feature>
<organism evidence="3 4">
    <name type="scientific">Sporomusa acidovorans (strain ATCC 49682 / DSM 3132 / Mol)</name>
    <dbReference type="NCBI Taxonomy" id="1123286"/>
    <lineage>
        <taxon>Bacteria</taxon>
        <taxon>Bacillati</taxon>
        <taxon>Bacillota</taxon>
        <taxon>Negativicutes</taxon>
        <taxon>Selenomonadales</taxon>
        <taxon>Sporomusaceae</taxon>
        <taxon>Sporomusa</taxon>
    </lineage>
</organism>
<keyword evidence="4" id="KW-1185">Reference proteome</keyword>
<accession>A0ABZ3JB74</accession>
<feature type="transmembrane region" description="Helical" evidence="1">
    <location>
        <begin position="93"/>
        <end position="115"/>
    </location>
</feature>
<dbReference type="Pfam" id="PF00033">
    <property type="entry name" value="Cytochrome_B"/>
    <property type="match status" value="1"/>
</dbReference>
<keyword evidence="1" id="KW-0812">Transmembrane</keyword>
<keyword evidence="1" id="KW-0472">Membrane</keyword>
<protein>
    <submittedName>
        <fullName evidence="3">Cytochrome b6</fullName>
    </submittedName>
</protein>
<dbReference type="Gene3D" id="1.20.810.10">
    <property type="entry name" value="Cytochrome Bc1 Complex, Chain C"/>
    <property type="match status" value="1"/>
</dbReference>
<evidence type="ECO:0000256" key="1">
    <source>
        <dbReference type="SAM" id="Phobius"/>
    </source>
</evidence>
<feature type="transmembrane region" description="Helical" evidence="1">
    <location>
        <begin position="189"/>
        <end position="211"/>
    </location>
</feature>
<dbReference type="SUPFAM" id="SSF81342">
    <property type="entry name" value="Transmembrane di-heme cytochromes"/>
    <property type="match status" value="1"/>
</dbReference>
<evidence type="ECO:0000313" key="4">
    <source>
        <dbReference type="Proteomes" id="UP000216052"/>
    </source>
</evidence>
<reference evidence="3" key="1">
    <citation type="submission" date="2024-05" db="EMBL/GenBank/DDBJ databases">
        <title>Isolation and characterization of Sporomusa carbonis sp. nov., a carboxydotrophic hydrogenogen in the genus of Sporomusa isolated from a charcoal burning pile.</title>
        <authorList>
            <person name="Boeer T."/>
            <person name="Rosenbaum F."/>
            <person name="Eysell L."/>
            <person name="Mueller V."/>
            <person name="Daniel R."/>
            <person name="Poehlein A."/>
        </authorList>
    </citation>
    <scope>NUCLEOTIDE SEQUENCE [LARGE SCALE GENOMIC DNA]</scope>
    <source>
        <strain evidence="3">DSM 3132</strain>
    </source>
</reference>
<gene>
    <name evidence="3" type="primary">petB</name>
    <name evidence="3" type="ORF">SPACI_052620</name>
</gene>
<sequence>MTVLGFGQKIYGWLDERLGLQSFATQFFKPVPNWVNWLYCFGGITFTVFLFQVLSGAYMSMFFDPSPLGAWNSIEFIEAEARMGHFARALHRWGALLMVLFMSFHMLRIICHGAYRPPRELNWVTGIVLLLLTMAFVVTGYLLPWDFRAYWIALTILNWLDQLPLFAGALRWLLFMETVNGIVPVGRWFAIHVFVLPLLSGCFLAGHFFMVRRQGVAKPM</sequence>
<feature type="transmembrane region" description="Helical" evidence="1">
    <location>
        <begin position="34"/>
        <end position="54"/>
    </location>
</feature>
<proteinExistence type="predicted"/>
<dbReference type="PIRSF" id="PIRSF000032">
    <property type="entry name" value="Cytochrome_b6"/>
    <property type="match status" value="1"/>
</dbReference>
<name>A0ABZ3JB74_SPOA4</name>
<evidence type="ECO:0000259" key="2">
    <source>
        <dbReference type="PROSITE" id="PS51002"/>
    </source>
</evidence>